<dbReference type="AlphaFoldDB" id="A0A917FHV9"/>
<dbReference type="GO" id="GO:0016787">
    <property type="term" value="F:hydrolase activity"/>
    <property type="evidence" value="ECO:0007669"/>
    <property type="project" value="InterPro"/>
</dbReference>
<gene>
    <name evidence="3" type="ORF">GCM10007301_42630</name>
</gene>
<sequence>MRIDIHSHVIPPRMVEAIVADTKGFAAHIKAEGGLRKMVHDQGYVYPLFDEFIDVGAKLKAMDRKGIDLSVVSTAPPMFYYWAPAELALKAARNVNDGIAEMVAQAPDRLRGMASVPMQHPELAVAELERAVKEHGFRAVEIGTTIEGVQLADPRFRPFLKRARELDVLVFIHPYYVGSKAGLEDYYLTNLVGNPTDTTVSLANLIFSGVLDELAGLKLMAAHGGGYLPYQIGRLVHGQKVRAEAKVHTQSCPKELLKTLYFDTLVFDPQALRYLVDLVGPEHVALGTDAPFDMGDETPVASLDAVAGLTDADRDRIGAGTALALIGE</sequence>
<dbReference type="EMBL" id="BMCT01000007">
    <property type="protein sequence ID" value="GGF78125.1"/>
    <property type="molecule type" value="Genomic_DNA"/>
</dbReference>
<name>A0A917FHV9_9HYPH</name>
<evidence type="ECO:0000313" key="3">
    <source>
        <dbReference type="EMBL" id="GGF78125.1"/>
    </source>
</evidence>
<comment type="caution">
    <text evidence="3">The sequence shown here is derived from an EMBL/GenBank/DDBJ whole genome shotgun (WGS) entry which is preliminary data.</text>
</comment>
<evidence type="ECO:0000313" key="4">
    <source>
        <dbReference type="Proteomes" id="UP000606044"/>
    </source>
</evidence>
<dbReference type="RefSeq" id="WP_188582369.1">
    <property type="nucleotide sequence ID" value="NZ_BMCT01000007.1"/>
</dbReference>
<keyword evidence="1" id="KW-0456">Lyase</keyword>
<feature type="domain" description="Amidohydrolase-related" evidence="2">
    <location>
        <begin position="3"/>
        <end position="326"/>
    </location>
</feature>
<dbReference type="PANTHER" id="PTHR21240">
    <property type="entry name" value="2-AMINO-3-CARBOXYLMUCONATE-6-SEMIALDEHYDE DECARBOXYLASE"/>
    <property type="match status" value="1"/>
</dbReference>
<reference evidence="3" key="1">
    <citation type="journal article" date="2014" name="Int. J. Syst. Evol. Microbiol.">
        <title>Complete genome sequence of Corynebacterium casei LMG S-19264T (=DSM 44701T), isolated from a smear-ripened cheese.</title>
        <authorList>
            <consortium name="US DOE Joint Genome Institute (JGI-PGF)"/>
            <person name="Walter F."/>
            <person name="Albersmeier A."/>
            <person name="Kalinowski J."/>
            <person name="Ruckert C."/>
        </authorList>
    </citation>
    <scope>NUCLEOTIDE SEQUENCE</scope>
    <source>
        <strain evidence="3">CCM 7897</strain>
    </source>
</reference>
<dbReference type="GO" id="GO:0019748">
    <property type="term" value="P:secondary metabolic process"/>
    <property type="evidence" value="ECO:0007669"/>
    <property type="project" value="TreeGrafter"/>
</dbReference>
<dbReference type="GO" id="GO:0016831">
    <property type="term" value="F:carboxy-lyase activity"/>
    <property type="evidence" value="ECO:0007669"/>
    <property type="project" value="InterPro"/>
</dbReference>
<proteinExistence type="predicted"/>
<dbReference type="InterPro" id="IPR006680">
    <property type="entry name" value="Amidohydro-rel"/>
</dbReference>
<reference evidence="3" key="2">
    <citation type="submission" date="2020-09" db="EMBL/GenBank/DDBJ databases">
        <authorList>
            <person name="Sun Q."/>
            <person name="Sedlacek I."/>
        </authorList>
    </citation>
    <scope>NUCLEOTIDE SEQUENCE</scope>
    <source>
        <strain evidence="3">CCM 7897</strain>
    </source>
</reference>
<organism evidence="3 4">
    <name type="scientific">Azorhizobium oxalatiphilum</name>
    <dbReference type="NCBI Taxonomy" id="980631"/>
    <lineage>
        <taxon>Bacteria</taxon>
        <taxon>Pseudomonadati</taxon>
        <taxon>Pseudomonadota</taxon>
        <taxon>Alphaproteobacteria</taxon>
        <taxon>Hyphomicrobiales</taxon>
        <taxon>Xanthobacteraceae</taxon>
        <taxon>Azorhizobium</taxon>
    </lineage>
</organism>
<dbReference type="Pfam" id="PF04909">
    <property type="entry name" value="Amidohydro_2"/>
    <property type="match status" value="1"/>
</dbReference>
<dbReference type="InterPro" id="IPR032465">
    <property type="entry name" value="ACMSD"/>
</dbReference>
<evidence type="ECO:0000256" key="1">
    <source>
        <dbReference type="ARBA" id="ARBA00023239"/>
    </source>
</evidence>
<dbReference type="PANTHER" id="PTHR21240:SF28">
    <property type="entry name" value="ISO-OROTATE DECARBOXYLASE (EUROFUNG)"/>
    <property type="match status" value="1"/>
</dbReference>
<dbReference type="SUPFAM" id="SSF51556">
    <property type="entry name" value="Metallo-dependent hydrolases"/>
    <property type="match status" value="1"/>
</dbReference>
<dbReference type="GO" id="GO:0005737">
    <property type="term" value="C:cytoplasm"/>
    <property type="evidence" value="ECO:0007669"/>
    <property type="project" value="TreeGrafter"/>
</dbReference>
<dbReference type="Proteomes" id="UP000606044">
    <property type="component" value="Unassembled WGS sequence"/>
</dbReference>
<dbReference type="InterPro" id="IPR032466">
    <property type="entry name" value="Metal_Hydrolase"/>
</dbReference>
<evidence type="ECO:0000259" key="2">
    <source>
        <dbReference type="Pfam" id="PF04909"/>
    </source>
</evidence>
<dbReference type="Gene3D" id="3.20.20.140">
    <property type="entry name" value="Metal-dependent hydrolases"/>
    <property type="match status" value="1"/>
</dbReference>
<protein>
    <submittedName>
        <fullName evidence="3">Amidohydrolase</fullName>
    </submittedName>
</protein>
<keyword evidence="4" id="KW-1185">Reference proteome</keyword>
<accession>A0A917FHV9</accession>